<dbReference type="PANTHER" id="PTHR31002:SF34">
    <property type="entry name" value="CELL WALL PROTEIN CWP1-RELATED"/>
    <property type="match status" value="1"/>
</dbReference>
<dbReference type="InterPro" id="IPR056826">
    <property type="entry name" value="Agd3_CE"/>
</dbReference>
<evidence type="ECO:0008006" key="6">
    <source>
        <dbReference type="Google" id="ProtNLM"/>
    </source>
</evidence>
<accession>A0ABR4PHE7</accession>
<evidence type="ECO:0000259" key="3">
    <source>
        <dbReference type="Pfam" id="PF25117"/>
    </source>
</evidence>
<dbReference type="EMBL" id="JBFCZG010000005">
    <property type="protein sequence ID" value="KAL3422761.1"/>
    <property type="molecule type" value="Genomic_DNA"/>
</dbReference>
<feature type="domain" description="Agd3 C-terminal" evidence="3">
    <location>
        <begin position="614"/>
        <end position="678"/>
    </location>
</feature>
<organism evidence="4 5">
    <name type="scientific">Phlyctema vagabunda</name>
    <dbReference type="NCBI Taxonomy" id="108571"/>
    <lineage>
        <taxon>Eukaryota</taxon>
        <taxon>Fungi</taxon>
        <taxon>Dikarya</taxon>
        <taxon>Ascomycota</taxon>
        <taxon>Pezizomycotina</taxon>
        <taxon>Leotiomycetes</taxon>
        <taxon>Helotiales</taxon>
        <taxon>Dermateaceae</taxon>
        <taxon>Phlyctema</taxon>
    </lineage>
</organism>
<name>A0ABR4PHE7_9HELO</name>
<dbReference type="InterPro" id="IPR056827">
    <property type="entry name" value="CBM87_Agd3"/>
</dbReference>
<dbReference type="Pfam" id="PF25115">
    <property type="entry name" value="Agd3_CE"/>
    <property type="match status" value="1"/>
</dbReference>
<sequence length="678" mass="75640">MGFLRFFFFASLLFVNFGSCIVYNSTALILGLDAVAVNQASYLLDGYAINYESYVIDSDGIVLPALESTRGGNYGLIVAVSQLQVDKISLLTDGQWQSLHNYQATYGVRMIHLNVAPGTEFGTESLGSCCENQGEQTISLIESAATAQFPGAGLRITPLSTVGLFHNPAKILENSTSTTTAVAEFDTNGQFDTKTVAGVINKFPDGREQMAFFLNVGNWSEASTVLGHAWINWGYRGTIQGYRRIYLGTQVDDLFLQTLIYNTGTTFRLRADDLEQHVEWVADLNSRLNEGSSYFTEFGFNANGNLIYDYMAGLNLTEYSCDEPVFPAWEEDTSLEYIKPLGTGKNKWPQAQGWDWKGECIFLDPLARFFFNISNRDSFGFVSHTFTHMSLNNATYHDANKEITFNLATAELMNFTKAAKFSGSGLIPPAITGLHNGDVIRAWSDNGLWNAVGDNTRNVLRSSVNRHWPLLTNVEKNGYDGFQITPRFATRIYYDCDTVAVNVEEWVAAKEISDEFVMDDLLKAEKFVVTNQLLSLYHDPYMFHQPNLRSADVQPYNINGVAQKLSLLQLWVEAITADIARLVTWPIITLKHDHIAASFNRRMLVDACEPFVQYASTNRSISGFTVKAGTNNTCEMPIPVMVERPLLDDKGFVTEQIGSDPTTIWVKLDGAPVTFEFS</sequence>
<evidence type="ECO:0000313" key="5">
    <source>
        <dbReference type="Proteomes" id="UP001629113"/>
    </source>
</evidence>
<reference evidence="4 5" key="1">
    <citation type="submission" date="2024-06" db="EMBL/GenBank/DDBJ databases">
        <title>Complete genome of Phlyctema vagabunda strain 19-DSS-EL-015.</title>
        <authorList>
            <person name="Fiorenzani C."/>
        </authorList>
    </citation>
    <scope>NUCLEOTIDE SEQUENCE [LARGE SCALE GENOMIC DNA]</scope>
    <source>
        <strain evidence="4 5">19-DSS-EL-015</strain>
    </source>
</reference>
<feature type="domain" description="Agd3 CBM87" evidence="2">
    <location>
        <begin position="24"/>
        <end position="233"/>
    </location>
</feature>
<evidence type="ECO:0000313" key="4">
    <source>
        <dbReference type="EMBL" id="KAL3422761.1"/>
    </source>
</evidence>
<protein>
    <recommendedName>
        <fullName evidence="6">Extracellular serine-rich protein</fullName>
    </recommendedName>
</protein>
<keyword evidence="5" id="KW-1185">Reference proteome</keyword>
<dbReference type="Pfam" id="PF25117">
    <property type="entry name" value="Agd3_C"/>
    <property type="match status" value="1"/>
</dbReference>
<feature type="domain" description="Agd3 deacetylase" evidence="1">
    <location>
        <begin position="247"/>
        <end position="610"/>
    </location>
</feature>
<dbReference type="Pfam" id="PF25116">
    <property type="entry name" value="CBM87_Agd3"/>
    <property type="match status" value="1"/>
</dbReference>
<evidence type="ECO:0000259" key="2">
    <source>
        <dbReference type="Pfam" id="PF25116"/>
    </source>
</evidence>
<dbReference type="InterPro" id="IPR056825">
    <property type="entry name" value="Agd3_C"/>
</dbReference>
<gene>
    <name evidence="4" type="ORF">PVAG01_06917</name>
</gene>
<proteinExistence type="predicted"/>
<dbReference type="Proteomes" id="UP001629113">
    <property type="component" value="Unassembled WGS sequence"/>
</dbReference>
<dbReference type="InterPro" id="IPR050788">
    <property type="entry name" value="Yeast_SRP1/TIP1_CWP"/>
</dbReference>
<comment type="caution">
    <text evidence="4">The sequence shown here is derived from an EMBL/GenBank/DDBJ whole genome shotgun (WGS) entry which is preliminary data.</text>
</comment>
<evidence type="ECO:0000259" key="1">
    <source>
        <dbReference type="Pfam" id="PF25115"/>
    </source>
</evidence>
<dbReference type="PANTHER" id="PTHR31002">
    <property type="entry name" value="SERIPAUPERIN"/>
    <property type="match status" value="1"/>
</dbReference>